<feature type="compositionally biased region" description="Basic and acidic residues" evidence="1">
    <location>
        <begin position="18"/>
        <end position="34"/>
    </location>
</feature>
<dbReference type="AlphaFoldDB" id="A0A7C9PM23"/>
<evidence type="ECO:0000256" key="2">
    <source>
        <dbReference type="SAM" id="Phobius"/>
    </source>
</evidence>
<keyword evidence="2" id="KW-0812">Transmembrane</keyword>
<evidence type="ECO:0000313" key="4">
    <source>
        <dbReference type="Proteomes" id="UP000479756"/>
    </source>
</evidence>
<comment type="caution">
    <text evidence="3">The sequence shown here is derived from an EMBL/GenBank/DDBJ whole genome shotgun (WGS) entry which is preliminary data.</text>
</comment>
<keyword evidence="4" id="KW-1185">Reference proteome</keyword>
<name>A0A7C9PM23_9MICO</name>
<feature type="transmembrane region" description="Helical" evidence="2">
    <location>
        <begin position="45"/>
        <end position="65"/>
    </location>
</feature>
<keyword evidence="2" id="KW-1133">Transmembrane helix</keyword>
<protein>
    <submittedName>
        <fullName evidence="3">DUF4245 domain-containing protein</fullName>
    </submittedName>
</protein>
<dbReference type="EMBL" id="JAAGWZ010000001">
    <property type="protein sequence ID" value="NEM90650.1"/>
    <property type="molecule type" value="Genomic_DNA"/>
</dbReference>
<feature type="region of interest" description="Disordered" evidence="1">
    <location>
        <begin position="1"/>
        <end position="39"/>
    </location>
</feature>
<dbReference type="RefSeq" id="WP_163472278.1">
    <property type="nucleotide sequence ID" value="NZ_JAAGWZ010000001.1"/>
</dbReference>
<evidence type="ECO:0000256" key="1">
    <source>
        <dbReference type="SAM" id="MobiDB-lite"/>
    </source>
</evidence>
<accession>A0A7C9PM23</accession>
<organism evidence="3 4">
    <name type="scientific">Galbitalea soli</name>
    <dbReference type="NCBI Taxonomy" id="1268042"/>
    <lineage>
        <taxon>Bacteria</taxon>
        <taxon>Bacillati</taxon>
        <taxon>Actinomycetota</taxon>
        <taxon>Actinomycetes</taxon>
        <taxon>Micrococcales</taxon>
        <taxon>Microbacteriaceae</taxon>
        <taxon>Galbitalea</taxon>
    </lineage>
</organism>
<reference evidence="3 4" key="1">
    <citation type="journal article" date="2014" name="Int. J. Syst. Evol. Microbiol.">
        <title>Description of Galbitalea soli gen. nov., sp. nov., and Frondihabitans sucicola sp. nov.</title>
        <authorList>
            <person name="Kim S.J."/>
            <person name="Lim J.M."/>
            <person name="Ahn J.H."/>
            <person name="Weon H.Y."/>
            <person name="Hamada M."/>
            <person name="Suzuki K."/>
            <person name="Ahn T.Y."/>
            <person name="Kwon S.W."/>
        </authorList>
    </citation>
    <scope>NUCLEOTIDE SEQUENCE [LARGE SCALE GENOMIC DNA]</scope>
    <source>
        <strain evidence="3 4">NBRC 108727</strain>
    </source>
</reference>
<proteinExistence type="predicted"/>
<gene>
    <name evidence="3" type="ORF">G3T37_04705</name>
</gene>
<dbReference type="Proteomes" id="UP000479756">
    <property type="component" value="Unassembled WGS sequence"/>
</dbReference>
<sequence length="213" mass="22741">MSSPRPGAKPPRIVAELGRPETPEEAAARRADNSRRHRENQTARNLVLALLASLGIVFFLVVVIVRPDQAKTQYVDYHAAAAQAQAGVSEHIVDPALPSDWLANSAQLRQASGSAQTWYIGLITPDQKYLGLEQGIGAADSWFTALLGTTPSTGTASIAGVTWRVYDQRAANPGGNFAYALATTIGTSRFVLHGTATRAEFTQLATAVASQER</sequence>
<dbReference type="InterPro" id="IPR025339">
    <property type="entry name" value="DUF4245"/>
</dbReference>
<evidence type="ECO:0000313" key="3">
    <source>
        <dbReference type="EMBL" id="NEM90650.1"/>
    </source>
</evidence>
<keyword evidence="2" id="KW-0472">Membrane</keyword>
<dbReference type="Pfam" id="PF14030">
    <property type="entry name" value="DUF4245"/>
    <property type="match status" value="1"/>
</dbReference>